<protein>
    <recommendedName>
        <fullName evidence="12 15">N-acetylmannosamine kinase</fullName>
        <ecNumber evidence="11 15">2.7.1.60</ecNumber>
    </recommendedName>
    <alternativeName>
        <fullName evidence="13 15">ManNAc kinase</fullName>
    </alternativeName>
    <alternativeName>
        <fullName evidence="14 15">N-acetyl-D-mannosamine kinase</fullName>
    </alternativeName>
</protein>
<dbReference type="NCBIfam" id="NF047821">
    <property type="entry name" value="NactlManKinNanK"/>
    <property type="match status" value="1"/>
</dbReference>
<dbReference type="GO" id="GO:0009384">
    <property type="term" value="F:N-acylmannosamine kinase activity"/>
    <property type="evidence" value="ECO:0007669"/>
    <property type="project" value="UniProtKB-UniRule"/>
</dbReference>
<dbReference type="HAMAP" id="MF_01234">
    <property type="entry name" value="ManNAc_kinase"/>
    <property type="match status" value="1"/>
</dbReference>
<dbReference type="AlphaFoldDB" id="A0A7W3D0W2"/>
<evidence type="ECO:0000256" key="4">
    <source>
        <dbReference type="ARBA" id="ARBA00022741"/>
    </source>
</evidence>
<keyword evidence="8 15" id="KW-0119">Carbohydrate metabolism</keyword>
<dbReference type="Pfam" id="PF00480">
    <property type="entry name" value="ROK"/>
    <property type="match status" value="1"/>
</dbReference>
<evidence type="ECO:0000256" key="1">
    <source>
        <dbReference type="ARBA" id="ARBA00011738"/>
    </source>
</evidence>
<evidence type="ECO:0000256" key="11">
    <source>
        <dbReference type="ARBA" id="ARBA00066377"/>
    </source>
</evidence>
<dbReference type="SUPFAM" id="SSF53067">
    <property type="entry name" value="Actin-like ATPase domain"/>
    <property type="match status" value="1"/>
</dbReference>
<evidence type="ECO:0000256" key="9">
    <source>
        <dbReference type="ARBA" id="ARBA00060606"/>
    </source>
</evidence>
<keyword evidence="7 15" id="KW-0067">ATP-binding</keyword>
<feature type="binding site" evidence="15">
    <location>
        <position position="166"/>
    </location>
    <ligand>
        <name>Zn(2+)</name>
        <dbReference type="ChEBI" id="CHEBI:29105"/>
    </ligand>
</feature>
<comment type="subunit">
    <text evidence="1 15">Homodimer.</text>
</comment>
<comment type="caution">
    <text evidence="16">The sequence shown here is derived from an EMBL/GenBank/DDBJ whole genome shotgun (WGS) entry which is preliminary data.</text>
</comment>
<evidence type="ECO:0000256" key="5">
    <source>
        <dbReference type="ARBA" id="ARBA00022777"/>
    </source>
</evidence>
<evidence type="ECO:0000313" key="16">
    <source>
        <dbReference type="EMBL" id="MBA8060865.1"/>
    </source>
</evidence>
<dbReference type="Gene3D" id="3.30.420.40">
    <property type="match status" value="2"/>
</dbReference>
<dbReference type="PANTHER" id="PTHR18964:SF169">
    <property type="entry name" value="N-ACETYLMANNOSAMINE KINASE"/>
    <property type="match status" value="1"/>
</dbReference>
<feature type="binding site" evidence="15">
    <location>
        <begin position="132"/>
        <end position="139"/>
    </location>
    <ligand>
        <name>ATP</name>
        <dbReference type="ChEBI" id="CHEBI:30616"/>
    </ligand>
</feature>
<proteinExistence type="inferred from homology"/>
<evidence type="ECO:0000256" key="3">
    <source>
        <dbReference type="ARBA" id="ARBA00022723"/>
    </source>
</evidence>
<feature type="binding site" evidence="15">
    <location>
        <position position="168"/>
    </location>
    <ligand>
        <name>Zn(2+)</name>
        <dbReference type="ChEBI" id="CHEBI:29105"/>
    </ligand>
</feature>
<dbReference type="InterPro" id="IPR023945">
    <property type="entry name" value="ManNAc_kinase_bac"/>
</dbReference>
<dbReference type="UniPathway" id="UPA00629">
    <property type="reaction ID" value="UER00681"/>
</dbReference>
<keyword evidence="5 15" id="KW-0418">Kinase</keyword>
<keyword evidence="6 15" id="KW-0862">Zinc</keyword>
<sequence length="291" mass="30128">MTTLAIDIGGTKLAAARVDRDLQIRERRELPTPASKTPDALRTALQTLIEPLQAQAERVAIASTGIIREGTLLAINPLNLGGLMHFPLVQTLRELTGLPTMAVNDAQAAAWAEYHVMADEINDMVFITVSTGVGGGVVSNGKLLTGAGGLAGHLGHTLADPNGPVCGCGRTGCVEAIASGRGIAAAAQGDLTGCDARTVFTRAVQGHEQATRLIAHSAQVLARLIADVKASTDCQCVVVGGSVGLAQGYLTQVRTLLAQEPSVYHVPLRTAHYRHDAGLLGAALLAQGELS</sequence>
<keyword evidence="2 15" id="KW-0808">Transferase</keyword>
<dbReference type="EC" id="2.7.1.60" evidence="11 15"/>
<dbReference type="GO" id="GO:0008270">
    <property type="term" value="F:zinc ion binding"/>
    <property type="evidence" value="ECO:0007669"/>
    <property type="project" value="UniProtKB-UniRule"/>
</dbReference>
<feature type="binding site" evidence="15">
    <location>
        <position position="156"/>
    </location>
    <ligand>
        <name>Zn(2+)</name>
        <dbReference type="ChEBI" id="CHEBI:29105"/>
    </ligand>
</feature>
<dbReference type="PROSITE" id="PS01125">
    <property type="entry name" value="ROK"/>
    <property type="match status" value="1"/>
</dbReference>
<evidence type="ECO:0000256" key="15">
    <source>
        <dbReference type="HAMAP-Rule" id="MF_01234"/>
    </source>
</evidence>
<gene>
    <name evidence="15" type="primary">nanK</name>
    <name evidence="16" type="ORF">HV077_00210</name>
</gene>
<feature type="binding site" evidence="15">
    <location>
        <position position="173"/>
    </location>
    <ligand>
        <name>Zn(2+)</name>
        <dbReference type="ChEBI" id="CHEBI:29105"/>
    </ligand>
</feature>
<comment type="similarity">
    <text evidence="10 15">Belongs to the ROK (NagC/XylR) family. NanK subfamily.</text>
</comment>
<keyword evidence="3 15" id="KW-0479">Metal-binding</keyword>
<evidence type="ECO:0000256" key="2">
    <source>
        <dbReference type="ARBA" id="ARBA00022679"/>
    </source>
</evidence>
<dbReference type="Proteomes" id="UP000591803">
    <property type="component" value="Unassembled WGS sequence"/>
</dbReference>
<dbReference type="EMBL" id="JABXRI010000001">
    <property type="protein sequence ID" value="MBA8060865.1"/>
    <property type="molecule type" value="Genomic_DNA"/>
</dbReference>
<evidence type="ECO:0000256" key="8">
    <source>
        <dbReference type="ARBA" id="ARBA00023277"/>
    </source>
</evidence>
<evidence type="ECO:0000256" key="10">
    <source>
        <dbReference type="ARBA" id="ARBA00060726"/>
    </source>
</evidence>
<dbReference type="InterPro" id="IPR049874">
    <property type="entry name" value="ROK_cs"/>
</dbReference>
<dbReference type="InterPro" id="IPR000600">
    <property type="entry name" value="ROK"/>
</dbReference>
<evidence type="ECO:0000256" key="7">
    <source>
        <dbReference type="ARBA" id="ARBA00022840"/>
    </source>
</evidence>
<accession>A0A7W3D0W2</accession>
<dbReference type="FunFam" id="3.30.420.40:FF:000063">
    <property type="entry name" value="N-acetylmannosamine kinase"/>
    <property type="match status" value="1"/>
</dbReference>
<keyword evidence="4 15" id="KW-0547">Nucleotide-binding</keyword>
<dbReference type="GO" id="GO:0005524">
    <property type="term" value="F:ATP binding"/>
    <property type="evidence" value="ECO:0007669"/>
    <property type="project" value="UniProtKB-UniRule"/>
</dbReference>
<comment type="catalytic activity">
    <reaction evidence="15">
        <text>an N-acyl-D-mannosamine + ATP = an N-acyl-D-mannosamine 6-phosphate + ADP + H(+)</text>
        <dbReference type="Rhea" id="RHEA:23832"/>
        <dbReference type="ChEBI" id="CHEBI:15378"/>
        <dbReference type="ChEBI" id="CHEBI:16062"/>
        <dbReference type="ChEBI" id="CHEBI:30616"/>
        <dbReference type="ChEBI" id="CHEBI:57666"/>
        <dbReference type="ChEBI" id="CHEBI:456216"/>
        <dbReference type="EC" id="2.7.1.60"/>
    </reaction>
</comment>
<comment type="function">
    <text evidence="15">Catalyzes the phosphorylation of N-acetylmannosamine (ManNAc) to ManNAc-6-P.</text>
</comment>
<dbReference type="InterPro" id="IPR043129">
    <property type="entry name" value="ATPase_NBD"/>
</dbReference>
<feature type="binding site" evidence="15">
    <location>
        <begin position="5"/>
        <end position="12"/>
    </location>
    <ligand>
        <name>ATP</name>
        <dbReference type="ChEBI" id="CHEBI:30616"/>
    </ligand>
</feature>
<evidence type="ECO:0000256" key="6">
    <source>
        <dbReference type="ARBA" id="ARBA00022833"/>
    </source>
</evidence>
<reference evidence="16 17" key="1">
    <citation type="submission" date="2020-06" db="EMBL/GenBank/DDBJ databases">
        <title>REHAB project genomes.</title>
        <authorList>
            <person name="Shaw L.P."/>
        </authorList>
    </citation>
    <scope>NUCLEOTIDE SEQUENCE [LARGE SCALE GENOMIC DNA]</scope>
    <source>
        <strain evidence="16 17">RHBSTW-00116</strain>
    </source>
</reference>
<dbReference type="NCBIfam" id="NF003461">
    <property type="entry name" value="PRK05082.1"/>
    <property type="match status" value="1"/>
</dbReference>
<dbReference type="GO" id="GO:0019262">
    <property type="term" value="P:N-acetylneuraminate catabolic process"/>
    <property type="evidence" value="ECO:0007669"/>
    <property type="project" value="UniProtKB-UniRule"/>
</dbReference>
<evidence type="ECO:0000256" key="13">
    <source>
        <dbReference type="ARBA" id="ARBA00078287"/>
    </source>
</evidence>
<evidence type="ECO:0000256" key="12">
    <source>
        <dbReference type="ARBA" id="ARBA00072700"/>
    </source>
</evidence>
<evidence type="ECO:0000313" key="17">
    <source>
        <dbReference type="Proteomes" id="UP000591803"/>
    </source>
</evidence>
<comment type="pathway">
    <text evidence="9 15">Amino-sugar metabolism; N-acetylneuraminate degradation; D-fructose 6-phosphate from N-acetylneuraminate: step 2/5.</text>
</comment>
<organism evidence="16 17">
    <name type="scientific">Citrobacter freundii</name>
    <dbReference type="NCBI Taxonomy" id="546"/>
    <lineage>
        <taxon>Bacteria</taxon>
        <taxon>Pseudomonadati</taxon>
        <taxon>Pseudomonadota</taxon>
        <taxon>Gammaproteobacteria</taxon>
        <taxon>Enterobacterales</taxon>
        <taxon>Enterobacteriaceae</taxon>
        <taxon>Citrobacter</taxon>
        <taxon>Citrobacter freundii complex</taxon>
    </lineage>
</organism>
<name>A0A7W3D0W2_CITFR</name>
<evidence type="ECO:0000256" key="14">
    <source>
        <dbReference type="ARBA" id="ARBA00079862"/>
    </source>
</evidence>
<dbReference type="PANTHER" id="PTHR18964">
    <property type="entry name" value="ROK (REPRESSOR, ORF, KINASE) FAMILY"/>
    <property type="match status" value="1"/>
</dbReference>